<dbReference type="PANTHER" id="PTHR30313:SF2">
    <property type="entry name" value="DNA PRIMASE"/>
    <property type="match status" value="1"/>
</dbReference>
<evidence type="ECO:0000256" key="10">
    <source>
        <dbReference type="ARBA" id="ARBA00023125"/>
    </source>
</evidence>
<evidence type="ECO:0000256" key="8">
    <source>
        <dbReference type="ARBA" id="ARBA00022833"/>
    </source>
</evidence>
<dbReference type="PIRSF" id="PIRSF002811">
    <property type="entry name" value="DnaG"/>
    <property type="match status" value="1"/>
</dbReference>
<dbReference type="FunFam" id="3.90.580.10:FF:000001">
    <property type="entry name" value="DNA primase"/>
    <property type="match status" value="1"/>
</dbReference>
<keyword evidence="11 12" id="KW-0804">Transcription</keyword>
<comment type="subunit">
    <text evidence="12">Monomer. Interacts with DnaB.</text>
</comment>
<keyword evidence="1 12" id="KW-0240">DNA-directed RNA polymerase</keyword>
<dbReference type="EC" id="2.7.7.101" evidence="12"/>
<evidence type="ECO:0000256" key="4">
    <source>
        <dbReference type="ARBA" id="ARBA00022695"/>
    </source>
</evidence>
<accession>A0A1F6W7E4</accession>
<dbReference type="InterPro" id="IPR030846">
    <property type="entry name" value="DnaG_bac"/>
</dbReference>
<keyword evidence="2 12" id="KW-0639">Primosome</keyword>
<keyword evidence="9" id="KW-0460">Magnesium</keyword>
<evidence type="ECO:0000256" key="6">
    <source>
        <dbReference type="ARBA" id="ARBA00022723"/>
    </source>
</evidence>
<sequence>MSSPVQKIKEKLSIEDVVSSYIKLDKAGVNLKAKCPFHNEKTPSFFVSPDRGTYYCFGCGASGDIFSFVENFEGLDFKGALKMLADRAGVKLGDYSVEKKDEKEKLLLVMEAATLRFIDNLSHQREAMEYLKSRGLAEQSVKEFRIGFAKEEWRDLYDYLKKKGFSDSEIEKAGLTKKSEKGSSSGGFYDRFRNRIIFPISDSGGRVIAFSGRIFKDDGKSAKYLNSPETLIFKKSSVLYGLDKAKESIRKNNFSILVEGQMDLVLSHQAMFRNTVATSGTALSDTEVSKENVVSNLGLIRRLSDNLVLAFDSDKAGMTATARAGKIALSLGMDVKVANLPEGSDPADLISRDGAPSWKEAIKNSKHLIEFLLNGALKDAGGDMRKAGRIIKEKILPYVDSLSSAIEKSYFLKKISDLASVPLSALEEDLKKIEKDRMMGEKHGESESGIASPDSGIMRRQDYIIRRLLGVVFWQKSLPEEKTDTDRILLEISEVLGRKPEELLETYGKEKENLIFEAEVFYGSAPFDKDLEEMLLHLQVECLKEKLETKMRELGLVESAGEADKSSEILKEIAEINQKIQNIKSGRLKK</sequence>
<evidence type="ECO:0000256" key="13">
    <source>
        <dbReference type="PIRNR" id="PIRNR002811"/>
    </source>
</evidence>
<evidence type="ECO:0000259" key="15">
    <source>
        <dbReference type="PROSITE" id="PS50880"/>
    </source>
</evidence>
<dbReference type="Gene3D" id="3.40.1360.10">
    <property type="match status" value="1"/>
</dbReference>
<evidence type="ECO:0000256" key="1">
    <source>
        <dbReference type="ARBA" id="ARBA00022478"/>
    </source>
</evidence>
<dbReference type="InterPro" id="IPR002694">
    <property type="entry name" value="Znf_CHC2"/>
</dbReference>
<evidence type="ECO:0000313" key="16">
    <source>
        <dbReference type="EMBL" id="OGI77829.1"/>
    </source>
</evidence>
<comment type="catalytic activity">
    <reaction evidence="12">
        <text>ssDNA + n NTP = ssDNA/pppN(pN)n-1 hybrid + (n-1) diphosphate.</text>
        <dbReference type="EC" id="2.7.7.101"/>
    </reaction>
</comment>
<dbReference type="HAMAP" id="MF_00974">
    <property type="entry name" value="DNA_primase_DnaG"/>
    <property type="match status" value="1"/>
</dbReference>
<comment type="function">
    <text evidence="12 13">RNA polymerase that catalyzes the synthesis of short RNA molecules used as primers for DNA polymerase during DNA replication.</text>
</comment>
<evidence type="ECO:0000256" key="12">
    <source>
        <dbReference type="HAMAP-Rule" id="MF_00974"/>
    </source>
</evidence>
<dbReference type="GO" id="GO:0006269">
    <property type="term" value="P:DNA replication, synthesis of primer"/>
    <property type="evidence" value="ECO:0007669"/>
    <property type="project" value="UniProtKB-UniRule"/>
</dbReference>
<dbReference type="InterPro" id="IPR013264">
    <property type="entry name" value="DNAG_N"/>
</dbReference>
<protein>
    <recommendedName>
        <fullName evidence="12 13">DNA primase</fullName>
        <ecNumber evidence="12">2.7.7.101</ecNumber>
    </recommendedName>
</protein>
<dbReference type="GO" id="GO:0005737">
    <property type="term" value="C:cytoplasm"/>
    <property type="evidence" value="ECO:0007669"/>
    <property type="project" value="TreeGrafter"/>
</dbReference>
<dbReference type="GO" id="GO:0003899">
    <property type="term" value="F:DNA-directed RNA polymerase activity"/>
    <property type="evidence" value="ECO:0007669"/>
    <property type="project" value="UniProtKB-UniRule"/>
</dbReference>
<dbReference type="AlphaFoldDB" id="A0A1F6W7E4"/>
<dbReference type="Proteomes" id="UP000177777">
    <property type="component" value="Unassembled WGS sequence"/>
</dbReference>
<evidence type="ECO:0000256" key="2">
    <source>
        <dbReference type="ARBA" id="ARBA00022515"/>
    </source>
</evidence>
<reference evidence="16 17" key="1">
    <citation type="journal article" date="2016" name="Nat. Commun.">
        <title>Thousands of microbial genomes shed light on interconnected biogeochemical processes in an aquifer system.</title>
        <authorList>
            <person name="Anantharaman K."/>
            <person name="Brown C.T."/>
            <person name="Hug L.A."/>
            <person name="Sharon I."/>
            <person name="Castelle C.J."/>
            <person name="Probst A.J."/>
            <person name="Thomas B.C."/>
            <person name="Singh A."/>
            <person name="Wilkins M.J."/>
            <person name="Karaoz U."/>
            <person name="Brodie E.L."/>
            <person name="Williams K.H."/>
            <person name="Hubbard S.S."/>
            <person name="Banfield J.F."/>
        </authorList>
    </citation>
    <scope>NUCLEOTIDE SEQUENCE [LARGE SCALE GENOMIC DNA]</scope>
</reference>
<dbReference type="Pfam" id="PF13155">
    <property type="entry name" value="Toprim_2"/>
    <property type="match status" value="1"/>
</dbReference>
<dbReference type="Gene3D" id="3.90.980.10">
    <property type="entry name" value="DNA primase, catalytic core, N-terminal domain"/>
    <property type="match status" value="1"/>
</dbReference>
<comment type="cofactor">
    <cofactor evidence="12 13 14">
        <name>Zn(2+)</name>
        <dbReference type="ChEBI" id="CHEBI:29105"/>
    </cofactor>
    <text evidence="12 13 14">Binds 1 zinc ion per monomer.</text>
</comment>
<keyword evidence="5 12" id="KW-0235">DNA replication</keyword>
<comment type="caution">
    <text evidence="16">The sequence shown here is derived from an EMBL/GenBank/DDBJ whole genome shotgun (WGS) entry which is preliminary data.</text>
</comment>
<comment type="similarity">
    <text evidence="12 13">Belongs to the DnaG primase family.</text>
</comment>
<gene>
    <name evidence="12" type="primary">dnaG</name>
    <name evidence="16" type="ORF">A3D42_01290</name>
</gene>
<keyword evidence="10 12" id="KW-0238">DNA-binding</keyword>
<dbReference type="InterPro" id="IPR050219">
    <property type="entry name" value="DnaG_primase"/>
</dbReference>
<keyword evidence="6 12" id="KW-0479">Metal-binding</keyword>
<dbReference type="SMART" id="SM00400">
    <property type="entry name" value="ZnF_CHCC"/>
    <property type="match status" value="1"/>
</dbReference>
<evidence type="ECO:0000256" key="11">
    <source>
        <dbReference type="ARBA" id="ARBA00023163"/>
    </source>
</evidence>
<dbReference type="SMART" id="SM00493">
    <property type="entry name" value="TOPRIM"/>
    <property type="match status" value="1"/>
</dbReference>
<dbReference type="Pfam" id="PF01807">
    <property type="entry name" value="Zn_ribbon_DnaG"/>
    <property type="match status" value="1"/>
</dbReference>
<dbReference type="Gene3D" id="3.90.580.10">
    <property type="entry name" value="Zinc finger, CHC2-type domain"/>
    <property type="match status" value="1"/>
</dbReference>
<organism evidence="16 17">
    <name type="scientific">Candidatus Nomurabacteria bacterium RIFCSPHIGHO2_02_FULL_41_18</name>
    <dbReference type="NCBI Taxonomy" id="1801754"/>
    <lineage>
        <taxon>Bacteria</taxon>
        <taxon>Candidatus Nomuraibacteriota</taxon>
    </lineage>
</organism>
<evidence type="ECO:0000256" key="9">
    <source>
        <dbReference type="ARBA" id="ARBA00022842"/>
    </source>
</evidence>
<dbReference type="SUPFAM" id="SSF57783">
    <property type="entry name" value="Zinc beta-ribbon"/>
    <property type="match status" value="1"/>
</dbReference>
<feature type="domain" description="Toprim" evidence="15">
    <location>
        <begin position="253"/>
        <end position="343"/>
    </location>
</feature>
<dbReference type="InterPro" id="IPR037068">
    <property type="entry name" value="DNA_primase_core_N_sf"/>
</dbReference>
<keyword evidence="4 12" id="KW-0548">Nucleotidyltransferase</keyword>
<keyword evidence="8 12" id="KW-0862">Zinc</keyword>
<dbReference type="InterPro" id="IPR036977">
    <property type="entry name" value="DNA_primase_Znf_CHC2"/>
</dbReference>
<dbReference type="GO" id="GO:0003677">
    <property type="term" value="F:DNA binding"/>
    <property type="evidence" value="ECO:0007669"/>
    <property type="project" value="UniProtKB-KW"/>
</dbReference>
<evidence type="ECO:0000256" key="5">
    <source>
        <dbReference type="ARBA" id="ARBA00022705"/>
    </source>
</evidence>
<evidence type="ECO:0000256" key="3">
    <source>
        <dbReference type="ARBA" id="ARBA00022679"/>
    </source>
</evidence>
<dbReference type="STRING" id="1801754.A3D42_01290"/>
<dbReference type="CDD" id="cd03364">
    <property type="entry name" value="TOPRIM_DnaG_primases"/>
    <property type="match status" value="1"/>
</dbReference>
<evidence type="ECO:0000313" key="17">
    <source>
        <dbReference type="Proteomes" id="UP000177777"/>
    </source>
</evidence>
<dbReference type="EMBL" id="MFUE01000009">
    <property type="protein sequence ID" value="OGI77829.1"/>
    <property type="molecule type" value="Genomic_DNA"/>
</dbReference>
<dbReference type="InterPro" id="IPR006295">
    <property type="entry name" value="DNA_primase_DnaG"/>
</dbReference>
<name>A0A1F6W7E4_9BACT</name>
<keyword evidence="3 12" id="KW-0808">Transferase</keyword>
<comment type="domain">
    <text evidence="12">Contains an N-terminal zinc-binding domain, a central core domain that contains the primase activity, and a C-terminal DnaB-binding domain.</text>
</comment>
<dbReference type="Pfam" id="PF08275">
    <property type="entry name" value="DNAG_N"/>
    <property type="match status" value="1"/>
</dbReference>
<dbReference type="GO" id="GO:1990077">
    <property type="term" value="C:primosome complex"/>
    <property type="evidence" value="ECO:0007669"/>
    <property type="project" value="UniProtKB-KW"/>
</dbReference>
<dbReference type="SUPFAM" id="SSF56731">
    <property type="entry name" value="DNA primase core"/>
    <property type="match status" value="1"/>
</dbReference>
<keyword evidence="7 12" id="KW-0863">Zinc-finger</keyword>
<dbReference type="InterPro" id="IPR006171">
    <property type="entry name" value="TOPRIM_dom"/>
</dbReference>
<evidence type="ECO:0000256" key="14">
    <source>
        <dbReference type="PIRSR" id="PIRSR002811-1"/>
    </source>
</evidence>
<dbReference type="PROSITE" id="PS50880">
    <property type="entry name" value="TOPRIM"/>
    <property type="match status" value="1"/>
</dbReference>
<feature type="zinc finger region" description="CHC2-type" evidence="12 14">
    <location>
        <begin position="35"/>
        <end position="59"/>
    </location>
</feature>
<dbReference type="PANTHER" id="PTHR30313">
    <property type="entry name" value="DNA PRIMASE"/>
    <property type="match status" value="1"/>
</dbReference>
<dbReference type="NCBIfam" id="TIGR01391">
    <property type="entry name" value="dnaG"/>
    <property type="match status" value="1"/>
</dbReference>
<proteinExistence type="inferred from homology"/>
<dbReference type="GO" id="GO:0000428">
    <property type="term" value="C:DNA-directed RNA polymerase complex"/>
    <property type="evidence" value="ECO:0007669"/>
    <property type="project" value="UniProtKB-KW"/>
</dbReference>
<dbReference type="GO" id="GO:0008270">
    <property type="term" value="F:zinc ion binding"/>
    <property type="evidence" value="ECO:0007669"/>
    <property type="project" value="UniProtKB-UniRule"/>
</dbReference>
<evidence type="ECO:0000256" key="7">
    <source>
        <dbReference type="ARBA" id="ARBA00022771"/>
    </source>
</evidence>
<dbReference type="InterPro" id="IPR034151">
    <property type="entry name" value="TOPRIM_DnaG_bac"/>
</dbReference>